<gene>
    <name evidence="5" type="ORF">HMPREF9238_00242</name>
</gene>
<keyword evidence="4" id="KW-0131">Cell cycle</keyword>
<dbReference type="PANTHER" id="PTHR34298:SF2">
    <property type="entry name" value="SEGREGATION AND CONDENSATION PROTEIN B"/>
    <property type="match status" value="1"/>
</dbReference>
<evidence type="ECO:0000256" key="3">
    <source>
        <dbReference type="ARBA" id="ARBA00022829"/>
    </source>
</evidence>
<sequence length="192" mass="21222">MQEAIPQIFGDEELARVVEAILMVAPEPVAAADIASTLSVSTDQVEAVLVQLRAEYDRDERGFELREVGGGWRYYSRPTYDPFVSQFVSGSRLQKLSQAALETLAVIAYRQPVTRQKVSSIRGVNVDSVIRSLLARGLIESAGETASGATLFQTTTEFLERMGLRSLDELSPLAPHLPHRDELFELAQSLEK</sequence>
<protein>
    <submittedName>
        <fullName evidence="5">Segregation and condensation protein B</fullName>
    </submittedName>
</protein>
<dbReference type="InterPro" id="IPR036388">
    <property type="entry name" value="WH-like_DNA-bd_sf"/>
</dbReference>
<dbReference type="PANTHER" id="PTHR34298">
    <property type="entry name" value="SEGREGATION AND CONDENSATION PROTEIN B"/>
    <property type="match status" value="1"/>
</dbReference>
<keyword evidence="2" id="KW-0132">Cell division</keyword>
<proteinExistence type="predicted"/>
<reference evidence="5 6" key="1">
    <citation type="submission" date="2013-05" db="EMBL/GenBank/DDBJ databases">
        <title>The Genome Sequence of Actinomyces europaeus ACS-120-V-COL10B.</title>
        <authorList>
            <consortium name="The Broad Institute Genomics Platform"/>
            <person name="Earl A."/>
            <person name="Ward D."/>
            <person name="Feldgarden M."/>
            <person name="Gevers D."/>
            <person name="Saerens B."/>
            <person name="Vaneechoutte M."/>
            <person name="Walker B."/>
            <person name="Young S."/>
            <person name="Zeng Q."/>
            <person name="Gargeya S."/>
            <person name="Fitzgerald M."/>
            <person name="Haas B."/>
            <person name="Abouelleil A."/>
            <person name="Allen A.W."/>
            <person name="Alvarado L."/>
            <person name="Arachchi H.M."/>
            <person name="Berlin A.M."/>
            <person name="Chapman S.B."/>
            <person name="Gainer-Dewar J."/>
            <person name="Goldberg J."/>
            <person name="Griggs A."/>
            <person name="Gujja S."/>
            <person name="Hansen M."/>
            <person name="Howarth C."/>
            <person name="Imamovic A."/>
            <person name="Ireland A."/>
            <person name="Larimer J."/>
            <person name="McCowan C."/>
            <person name="Murphy C."/>
            <person name="Pearson M."/>
            <person name="Poon T.W."/>
            <person name="Priest M."/>
            <person name="Roberts A."/>
            <person name="Saif S."/>
            <person name="Shea T."/>
            <person name="Sisk P."/>
            <person name="Sykes S."/>
            <person name="Wortman J."/>
            <person name="Nusbaum C."/>
            <person name="Birren B."/>
        </authorList>
    </citation>
    <scope>NUCLEOTIDE SEQUENCE [LARGE SCALE GENOMIC DNA]</scope>
    <source>
        <strain evidence="5 6">ACS-120-V-Col10b</strain>
    </source>
</reference>
<dbReference type="PIRSF" id="PIRSF019345">
    <property type="entry name" value="ScpB"/>
    <property type="match status" value="1"/>
</dbReference>
<evidence type="ECO:0000313" key="6">
    <source>
        <dbReference type="Proteomes" id="UP000014387"/>
    </source>
</evidence>
<dbReference type="InterPro" id="IPR036390">
    <property type="entry name" value="WH_DNA-bd_sf"/>
</dbReference>
<keyword evidence="1" id="KW-0963">Cytoplasm</keyword>
<dbReference type="Pfam" id="PF04079">
    <property type="entry name" value="SMC_ScpB"/>
    <property type="match status" value="1"/>
</dbReference>
<dbReference type="OrthoDB" id="9806226at2"/>
<dbReference type="RefSeq" id="WP_016443610.1">
    <property type="nucleotide sequence ID" value="NZ_KE150266.1"/>
</dbReference>
<organism evidence="5 6">
    <name type="scientific">Gleimia europaea ACS-120-V-Col10b</name>
    <dbReference type="NCBI Taxonomy" id="883069"/>
    <lineage>
        <taxon>Bacteria</taxon>
        <taxon>Bacillati</taxon>
        <taxon>Actinomycetota</taxon>
        <taxon>Actinomycetes</taxon>
        <taxon>Actinomycetales</taxon>
        <taxon>Actinomycetaceae</taxon>
        <taxon>Gleimia</taxon>
    </lineage>
</organism>
<dbReference type="SUPFAM" id="SSF46785">
    <property type="entry name" value="Winged helix' DNA-binding domain"/>
    <property type="match status" value="2"/>
</dbReference>
<evidence type="ECO:0000256" key="2">
    <source>
        <dbReference type="ARBA" id="ARBA00022618"/>
    </source>
</evidence>
<evidence type="ECO:0000256" key="4">
    <source>
        <dbReference type="ARBA" id="ARBA00023306"/>
    </source>
</evidence>
<name>A0A9W5VW28_9ACTO</name>
<dbReference type="Gene3D" id="1.10.10.10">
    <property type="entry name" value="Winged helix-like DNA-binding domain superfamily/Winged helix DNA-binding domain"/>
    <property type="match status" value="2"/>
</dbReference>
<dbReference type="Proteomes" id="UP000014387">
    <property type="component" value="Unassembled WGS sequence"/>
</dbReference>
<evidence type="ECO:0000256" key="1">
    <source>
        <dbReference type="ARBA" id="ARBA00022490"/>
    </source>
</evidence>
<accession>A0A9W5VW28</accession>
<dbReference type="EMBL" id="AGWN01000001">
    <property type="protein sequence ID" value="EPD30498.1"/>
    <property type="molecule type" value="Genomic_DNA"/>
</dbReference>
<dbReference type="GO" id="GO:0051301">
    <property type="term" value="P:cell division"/>
    <property type="evidence" value="ECO:0007669"/>
    <property type="project" value="UniProtKB-KW"/>
</dbReference>
<evidence type="ECO:0000313" key="5">
    <source>
        <dbReference type="EMBL" id="EPD30498.1"/>
    </source>
</evidence>
<dbReference type="NCBIfam" id="TIGR00281">
    <property type="entry name" value="SMC-Scp complex subunit ScpB"/>
    <property type="match status" value="1"/>
</dbReference>
<dbReference type="AlphaFoldDB" id="A0A9W5VW28"/>
<dbReference type="GO" id="GO:0051304">
    <property type="term" value="P:chromosome separation"/>
    <property type="evidence" value="ECO:0007669"/>
    <property type="project" value="InterPro"/>
</dbReference>
<keyword evidence="6" id="KW-1185">Reference proteome</keyword>
<keyword evidence="3" id="KW-0159">Chromosome partition</keyword>
<dbReference type="InterPro" id="IPR005234">
    <property type="entry name" value="ScpB_csome_segregation"/>
</dbReference>
<comment type="caution">
    <text evidence="5">The sequence shown here is derived from an EMBL/GenBank/DDBJ whole genome shotgun (WGS) entry which is preliminary data.</text>
</comment>